<dbReference type="Pfam" id="PF06439">
    <property type="entry name" value="3keto-disac_hyd"/>
    <property type="match status" value="1"/>
</dbReference>
<evidence type="ECO:0000313" key="4">
    <source>
        <dbReference type="Proteomes" id="UP000593892"/>
    </source>
</evidence>
<evidence type="ECO:0000256" key="1">
    <source>
        <dbReference type="SAM" id="SignalP"/>
    </source>
</evidence>
<accession>A0A7S7SHP6</accession>
<dbReference type="Proteomes" id="UP000593892">
    <property type="component" value="Chromosome"/>
</dbReference>
<reference evidence="3 4" key="1">
    <citation type="submission" date="2020-10" db="EMBL/GenBank/DDBJ databases">
        <title>Complete genome sequence of Paludibaculum fermentans P105T, a facultatively anaerobic acidobacterium capable of dissimilatory Fe(III) reduction.</title>
        <authorList>
            <person name="Dedysh S.N."/>
            <person name="Beletsky A.V."/>
            <person name="Kulichevskaya I.S."/>
            <person name="Mardanov A.V."/>
            <person name="Ravin N.V."/>
        </authorList>
    </citation>
    <scope>NUCLEOTIDE SEQUENCE [LARGE SCALE GENOMIC DNA]</scope>
    <source>
        <strain evidence="3 4">P105</strain>
    </source>
</reference>
<proteinExistence type="predicted"/>
<keyword evidence="4" id="KW-1185">Reference proteome</keyword>
<keyword evidence="1" id="KW-0732">Signal</keyword>
<protein>
    <submittedName>
        <fullName evidence="3">DUF1080 domain-containing protein</fullName>
    </submittedName>
</protein>
<dbReference type="GO" id="GO:0016787">
    <property type="term" value="F:hydrolase activity"/>
    <property type="evidence" value="ECO:0007669"/>
    <property type="project" value="InterPro"/>
</dbReference>
<dbReference type="EMBL" id="CP063849">
    <property type="protein sequence ID" value="QOY86152.1"/>
    <property type="molecule type" value="Genomic_DNA"/>
</dbReference>
<dbReference type="KEGG" id="pfer:IRI77_25525"/>
<name>A0A7S7SHP6_PALFE</name>
<evidence type="ECO:0000259" key="2">
    <source>
        <dbReference type="Pfam" id="PF06439"/>
    </source>
</evidence>
<feature type="chain" id="PRO_5032884601" evidence="1">
    <location>
        <begin position="23"/>
        <end position="238"/>
    </location>
</feature>
<dbReference type="InterPro" id="IPR010496">
    <property type="entry name" value="AL/BT2_dom"/>
</dbReference>
<dbReference type="AlphaFoldDB" id="A0A7S7SHP6"/>
<evidence type="ECO:0000313" key="3">
    <source>
        <dbReference type="EMBL" id="QOY86152.1"/>
    </source>
</evidence>
<feature type="signal peptide" evidence="1">
    <location>
        <begin position="1"/>
        <end position="22"/>
    </location>
</feature>
<sequence>MRNVAFFSLLVSALGLIPAAPAQDWRPLLNGKNLDGWQARGEGVWTVMPDGSLLGQRRHDKPDDPFGKPWPIDSKQYESWLYRQAWLYTTAAYGQFDLHVEYFLPARTNSGISIRDVSRAHYAIGDAGKADPPLQTTLKGTPAHIGYEIQLIDGDADKYSTGSIYTFVAAKKGVQKRDEWNSMDIESRTNLIRVKVNGEVVAEYAGDPARSKTGPIGLQLHDQFTFVMFRNIRIREIK</sequence>
<feature type="domain" description="3-keto-alpha-glucoside-1,2-lyase/3-keto-2-hydroxy-glucal hydratase" evidence="2">
    <location>
        <begin position="24"/>
        <end position="235"/>
    </location>
</feature>
<organism evidence="3 4">
    <name type="scientific">Paludibaculum fermentans</name>
    <dbReference type="NCBI Taxonomy" id="1473598"/>
    <lineage>
        <taxon>Bacteria</taxon>
        <taxon>Pseudomonadati</taxon>
        <taxon>Acidobacteriota</taxon>
        <taxon>Terriglobia</taxon>
        <taxon>Bryobacterales</taxon>
        <taxon>Bryobacteraceae</taxon>
        <taxon>Paludibaculum</taxon>
    </lineage>
</organism>
<gene>
    <name evidence="3" type="ORF">IRI77_25525</name>
</gene>
<dbReference type="Gene3D" id="2.60.120.560">
    <property type="entry name" value="Exo-inulinase, domain 1"/>
    <property type="match status" value="1"/>
</dbReference>
<dbReference type="RefSeq" id="WP_194447821.1">
    <property type="nucleotide sequence ID" value="NZ_CP063849.1"/>
</dbReference>